<feature type="transmembrane region" description="Helical" evidence="7">
    <location>
        <begin position="246"/>
        <end position="268"/>
    </location>
</feature>
<sequence length="595" mass="63985">MKDTMRACGELLALSWRQDPRKLTISIVLKLGEASALPLAASALGRLTDAAVDGDVGRASLAGAVVAVLVIAALTMGHFAHVLYYELGELNFLTKDRELIDIANASRGIEHHERPEYADRVQVLRQELERVGWSSMEALLSGLSLAVAMLVTGVLLARLDPWLLLLPLAAAAPVVLGRKAETGLAAGREAAAESSRRAWHLFSVVCDAEPAKELRVSGLGAELGARHAVLWQDASRILRRAEVRAALLRVCGQLVFAAAYVASTLVVVRAAVSGQRSVGDVVLVISLAALVNQQVTSAVGVLQDLQRVARTLSDFRWMRGLVASPPDVPADAPVPTRLTDGIRLRDLAFRYPGTDRVVLEDVNLDLPAGSTVAIVGENGAGKTTLVKLLCRFYEPTSGTVEVDGVDLRRIPVDAWRARLSAGFQDFARFELVARESVGVGDLPRADSDEAVMAALERAHSADIVDRLEDGLDTQLGITYTDGTRLSGGQWQKIALGRAMMREEPLLLVLDEPTAALDAEAEHLLFEQYAANARRVARATGAITVLVSHRFSTVRMADLILVVSDGRVQEAGDHDALMANGQLYAELYGMQAAAYR</sequence>
<evidence type="ECO:0000259" key="8">
    <source>
        <dbReference type="PROSITE" id="PS50893"/>
    </source>
</evidence>
<keyword evidence="11" id="KW-1185">Reference proteome</keyword>
<dbReference type="Proteomes" id="UP001317322">
    <property type="component" value="Chromosome"/>
</dbReference>
<keyword evidence="3" id="KW-0547">Nucleotide-binding</keyword>
<reference evidence="10 11" key="1">
    <citation type="submission" date="2022-07" db="EMBL/GenBank/DDBJ databases">
        <title>Novel species in genus cellulomonas.</title>
        <authorList>
            <person name="Ye L."/>
        </authorList>
    </citation>
    <scope>NUCLEOTIDE SEQUENCE [LARGE SCALE GENOMIC DNA]</scope>
    <source>
        <strain evidence="11">zg-Y908</strain>
    </source>
</reference>
<evidence type="ECO:0000313" key="11">
    <source>
        <dbReference type="Proteomes" id="UP001317322"/>
    </source>
</evidence>
<dbReference type="Gene3D" id="1.20.1560.10">
    <property type="entry name" value="ABC transporter type 1, transmembrane domain"/>
    <property type="match status" value="1"/>
</dbReference>
<keyword evidence="6 7" id="KW-0472">Membrane</keyword>
<comment type="subcellular location">
    <subcellularLocation>
        <location evidence="1">Cell membrane</location>
        <topology evidence="1">Multi-pass membrane protein</topology>
    </subcellularLocation>
</comment>
<keyword evidence="4 10" id="KW-0067">ATP-binding</keyword>
<evidence type="ECO:0000256" key="5">
    <source>
        <dbReference type="ARBA" id="ARBA00022989"/>
    </source>
</evidence>
<evidence type="ECO:0000259" key="9">
    <source>
        <dbReference type="PROSITE" id="PS50929"/>
    </source>
</evidence>
<dbReference type="PROSITE" id="PS50893">
    <property type="entry name" value="ABC_TRANSPORTER_2"/>
    <property type="match status" value="1"/>
</dbReference>
<dbReference type="SUPFAM" id="SSF52540">
    <property type="entry name" value="P-loop containing nucleoside triphosphate hydrolases"/>
    <property type="match status" value="1"/>
</dbReference>
<accession>A0ABY5K8G9</accession>
<evidence type="ECO:0000256" key="3">
    <source>
        <dbReference type="ARBA" id="ARBA00022741"/>
    </source>
</evidence>
<keyword evidence="2 7" id="KW-0812">Transmembrane</keyword>
<organism evidence="10 11">
    <name type="scientific">Cellulomonas wangsupingiae</name>
    <dbReference type="NCBI Taxonomy" id="2968085"/>
    <lineage>
        <taxon>Bacteria</taxon>
        <taxon>Bacillati</taxon>
        <taxon>Actinomycetota</taxon>
        <taxon>Actinomycetes</taxon>
        <taxon>Micrococcales</taxon>
        <taxon>Cellulomonadaceae</taxon>
        <taxon>Cellulomonas</taxon>
    </lineage>
</organism>
<evidence type="ECO:0000256" key="1">
    <source>
        <dbReference type="ARBA" id="ARBA00004651"/>
    </source>
</evidence>
<name>A0ABY5K8G9_9CELL</name>
<dbReference type="EMBL" id="CP101989">
    <property type="protein sequence ID" value="UUI66751.1"/>
    <property type="molecule type" value="Genomic_DNA"/>
</dbReference>
<evidence type="ECO:0000256" key="2">
    <source>
        <dbReference type="ARBA" id="ARBA00022692"/>
    </source>
</evidence>
<evidence type="ECO:0000313" key="10">
    <source>
        <dbReference type="EMBL" id="UUI66751.1"/>
    </source>
</evidence>
<evidence type="ECO:0000256" key="6">
    <source>
        <dbReference type="ARBA" id="ARBA00023136"/>
    </source>
</evidence>
<dbReference type="InterPro" id="IPR039421">
    <property type="entry name" value="Type_1_exporter"/>
</dbReference>
<dbReference type="InterPro" id="IPR003439">
    <property type="entry name" value="ABC_transporter-like_ATP-bd"/>
</dbReference>
<protein>
    <submittedName>
        <fullName evidence="10">ABC transporter ATP-binding protein/permease</fullName>
    </submittedName>
</protein>
<feature type="domain" description="ABC transporter" evidence="8">
    <location>
        <begin position="342"/>
        <end position="589"/>
    </location>
</feature>
<proteinExistence type="predicted"/>
<dbReference type="SMART" id="SM00382">
    <property type="entry name" value="AAA"/>
    <property type="match status" value="1"/>
</dbReference>
<dbReference type="InterPro" id="IPR027417">
    <property type="entry name" value="P-loop_NTPase"/>
</dbReference>
<evidence type="ECO:0000256" key="4">
    <source>
        <dbReference type="ARBA" id="ARBA00022840"/>
    </source>
</evidence>
<dbReference type="Pfam" id="PF00005">
    <property type="entry name" value="ABC_tran"/>
    <property type="match status" value="1"/>
</dbReference>
<dbReference type="SUPFAM" id="SSF90123">
    <property type="entry name" value="ABC transporter transmembrane region"/>
    <property type="match status" value="1"/>
</dbReference>
<dbReference type="Gene3D" id="3.40.50.300">
    <property type="entry name" value="P-loop containing nucleotide triphosphate hydrolases"/>
    <property type="match status" value="1"/>
</dbReference>
<feature type="transmembrane region" description="Helical" evidence="7">
    <location>
        <begin position="138"/>
        <end position="157"/>
    </location>
</feature>
<dbReference type="PANTHER" id="PTHR24221:SF654">
    <property type="entry name" value="ATP-BINDING CASSETTE SUB-FAMILY B MEMBER 6"/>
    <property type="match status" value="1"/>
</dbReference>
<dbReference type="InterPro" id="IPR011527">
    <property type="entry name" value="ABC1_TM_dom"/>
</dbReference>
<dbReference type="PROSITE" id="PS00211">
    <property type="entry name" value="ABC_TRANSPORTER_1"/>
    <property type="match status" value="1"/>
</dbReference>
<evidence type="ECO:0000256" key="7">
    <source>
        <dbReference type="SAM" id="Phobius"/>
    </source>
</evidence>
<gene>
    <name evidence="10" type="ORF">NP075_08660</name>
</gene>
<feature type="domain" description="ABC transmembrane type-1" evidence="9">
    <location>
        <begin position="121"/>
        <end position="307"/>
    </location>
</feature>
<dbReference type="InterPro" id="IPR036640">
    <property type="entry name" value="ABC1_TM_sf"/>
</dbReference>
<dbReference type="RefSeq" id="WP_227562803.1">
    <property type="nucleotide sequence ID" value="NZ_CP101989.1"/>
</dbReference>
<keyword evidence="5 7" id="KW-1133">Transmembrane helix</keyword>
<dbReference type="InterPro" id="IPR003593">
    <property type="entry name" value="AAA+_ATPase"/>
</dbReference>
<dbReference type="InterPro" id="IPR017871">
    <property type="entry name" value="ABC_transporter-like_CS"/>
</dbReference>
<dbReference type="PROSITE" id="PS50929">
    <property type="entry name" value="ABC_TM1F"/>
    <property type="match status" value="1"/>
</dbReference>
<dbReference type="GO" id="GO:0005524">
    <property type="term" value="F:ATP binding"/>
    <property type="evidence" value="ECO:0007669"/>
    <property type="project" value="UniProtKB-KW"/>
</dbReference>
<dbReference type="PANTHER" id="PTHR24221">
    <property type="entry name" value="ATP-BINDING CASSETTE SUB-FAMILY B"/>
    <property type="match status" value="1"/>
</dbReference>
<feature type="transmembrane region" description="Helical" evidence="7">
    <location>
        <begin position="61"/>
        <end position="84"/>
    </location>
</feature>